<keyword evidence="1 6" id="KW-0489">Methyltransferase</keyword>
<dbReference type="Pfam" id="PF08123">
    <property type="entry name" value="DOT1"/>
    <property type="match status" value="1"/>
</dbReference>
<evidence type="ECO:0000256" key="3">
    <source>
        <dbReference type="ARBA" id="ARBA00022691"/>
    </source>
</evidence>
<comment type="caution">
    <text evidence="6">The sequence shown here is derived from an EMBL/GenBank/DDBJ whole genome shotgun (WGS) entry which is preliminary data.</text>
</comment>
<proteinExistence type="predicted"/>
<feature type="region of interest" description="Disordered" evidence="4">
    <location>
        <begin position="35"/>
        <end position="63"/>
    </location>
</feature>
<reference evidence="6 7" key="1">
    <citation type="submission" date="2021-12" db="EMBL/GenBank/DDBJ databases">
        <title>Genome seq of P8.</title>
        <authorList>
            <person name="Seo T."/>
        </authorList>
    </citation>
    <scope>NUCLEOTIDE SEQUENCE [LARGE SCALE GENOMIC DNA]</scope>
    <source>
        <strain evidence="6 7">P8</strain>
    </source>
</reference>
<evidence type="ECO:0000256" key="1">
    <source>
        <dbReference type="ARBA" id="ARBA00022603"/>
    </source>
</evidence>
<evidence type="ECO:0000313" key="7">
    <source>
        <dbReference type="Proteomes" id="UP001200741"/>
    </source>
</evidence>
<dbReference type="RefSeq" id="WP_233370497.1">
    <property type="nucleotide sequence ID" value="NZ_JAJTWU010000002.1"/>
</dbReference>
<dbReference type="CDD" id="cd02440">
    <property type="entry name" value="AdoMet_MTases"/>
    <property type="match status" value="1"/>
</dbReference>
<dbReference type="EMBL" id="JAJTWU010000002">
    <property type="protein sequence ID" value="MCE4553783.1"/>
    <property type="molecule type" value="Genomic_DNA"/>
</dbReference>
<keyword evidence="3" id="KW-0949">S-adenosyl-L-methionine</keyword>
<dbReference type="SUPFAM" id="SSF53335">
    <property type="entry name" value="S-adenosyl-L-methionine-dependent methyltransferases"/>
    <property type="match status" value="1"/>
</dbReference>
<protein>
    <submittedName>
        <fullName evidence="6">Class I SAM-dependent methyltransferase</fullName>
    </submittedName>
</protein>
<keyword evidence="7" id="KW-1185">Reference proteome</keyword>
<evidence type="ECO:0000256" key="2">
    <source>
        <dbReference type="ARBA" id="ARBA00022679"/>
    </source>
</evidence>
<feature type="domain" description="DOT1" evidence="5">
    <location>
        <begin position="60"/>
        <end position="129"/>
    </location>
</feature>
<dbReference type="PANTHER" id="PTHR13610">
    <property type="entry name" value="METHYLTRANSFERASE DOMAIN-CONTAINING PROTEIN"/>
    <property type="match status" value="1"/>
</dbReference>
<dbReference type="PANTHER" id="PTHR13610:SF11">
    <property type="entry name" value="METHYLTRANSFERASE DOMAIN-CONTAINING PROTEIN"/>
    <property type="match status" value="1"/>
</dbReference>
<dbReference type="GO" id="GO:0008168">
    <property type="term" value="F:methyltransferase activity"/>
    <property type="evidence" value="ECO:0007669"/>
    <property type="project" value="UniProtKB-KW"/>
</dbReference>
<evidence type="ECO:0000256" key="4">
    <source>
        <dbReference type="SAM" id="MobiDB-lite"/>
    </source>
</evidence>
<dbReference type="InterPro" id="IPR026170">
    <property type="entry name" value="FAM173A/B"/>
</dbReference>
<gene>
    <name evidence="6" type="ORF">LXT13_04890</name>
</gene>
<evidence type="ECO:0000313" key="6">
    <source>
        <dbReference type="EMBL" id="MCE4553783.1"/>
    </source>
</evidence>
<dbReference type="InterPro" id="IPR025789">
    <property type="entry name" value="DOT1_dom"/>
</dbReference>
<dbReference type="Proteomes" id="UP001200741">
    <property type="component" value="Unassembled WGS sequence"/>
</dbReference>
<accession>A0ABS8XST3</accession>
<evidence type="ECO:0000259" key="5">
    <source>
        <dbReference type="Pfam" id="PF08123"/>
    </source>
</evidence>
<dbReference type="Gene3D" id="3.40.50.150">
    <property type="entry name" value="Vaccinia Virus protein VP39"/>
    <property type="match status" value="1"/>
</dbReference>
<dbReference type="InterPro" id="IPR029063">
    <property type="entry name" value="SAM-dependent_MTases_sf"/>
</dbReference>
<keyword evidence="2" id="KW-0808">Transferase</keyword>
<dbReference type="GO" id="GO:0032259">
    <property type="term" value="P:methylation"/>
    <property type="evidence" value="ECO:0007669"/>
    <property type="project" value="UniProtKB-KW"/>
</dbReference>
<sequence>MPVSPLPWLRRHAWRLSPLGLLDAWADRRFDARHGTETSTDAQLRDLSIDSPNRRQAHRYTPTPPSALRRVLERLPIDRTGYSFVDIGSGKGRTLLVAAGLGFQRAVGVEFARELHRVAEANIAQFLNRAGGPAPGCAIESVLADATQYPLPAGDLVLYFFRPFHGGVLRDVLANALRHARHRRGRVWVVFLYLEDQRAVFDELGGFSHRFSWRRFDVFEALAA</sequence>
<organism evidence="6 7">
    <name type="scientific">Pelomonas cellulosilytica</name>
    <dbReference type="NCBI Taxonomy" id="2906762"/>
    <lineage>
        <taxon>Bacteria</taxon>
        <taxon>Pseudomonadati</taxon>
        <taxon>Pseudomonadota</taxon>
        <taxon>Betaproteobacteria</taxon>
        <taxon>Burkholderiales</taxon>
        <taxon>Sphaerotilaceae</taxon>
        <taxon>Roseateles</taxon>
    </lineage>
</organism>
<name>A0ABS8XST3_9BURK</name>